<feature type="domain" description="HNH nuclease" evidence="1">
    <location>
        <begin position="81"/>
        <end position="131"/>
    </location>
</feature>
<protein>
    <recommendedName>
        <fullName evidence="1">HNH nuclease domain-containing protein</fullName>
    </recommendedName>
</protein>
<dbReference type="Proteomes" id="UP000217507">
    <property type="component" value="Chromosome"/>
</dbReference>
<organism evidence="2 3">
    <name type="scientific">Trichormus variabilis NIES-23</name>
    <dbReference type="NCBI Taxonomy" id="1973479"/>
    <lineage>
        <taxon>Bacteria</taxon>
        <taxon>Bacillati</taxon>
        <taxon>Cyanobacteriota</taxon>
        <taxon>Cyanophyceae</taxon>
        <taxon>Nostocales</taxon>
        <taxon>Nostocaceae</taxon>
        <taxon>Trichormus</taxon>
    </lineage>
</organism>
<dbReference type="Pfam" id="PF14279">
    <property type="entry name" value="HNH_5"/>
    <property type="match status" value="1"/>
</dbReference>
<accession>A0A1Z4KS47</accession>
<gene>
    <name evidence="2" type="ORF">NIES23_46490</name>
</gene>
<reference evidence="2 3" key="1">
    <citation type="submission" date="2017-06" db="EMBL/GenBank/DDBJ databases">
        <title>Genome sequencing of cyanobaciteial culture collection at National Institute for Environmental Studies (NIES).</title>
        <authorList>
            <person name="Hirose Y."/>
            <person name="Shimura Y."/>
            <person name="Fujisawa T."/>
            <person name="Nakamura Y."/>
            <person name="Kawachi M."/>
        </authorList>
    </citation>
    <scope>NUCLEOTIDE SEQUENCE [LARGE SCALE GENOMIC DNA]</scope>
    <source>
        <strain evidence="2 3">NIES-23</strain>
    </source>
</reference>
<dbReference type="InterPro" id="IPR003615">
    <property type="entry name" value="HNH_nuc"/>
</dbReference>
<evidence type="ECO:0000259" key="1">
    <source>
        <dbReference type="SMART" id="SM00507"/>
    </source>
</evidence>
<dbReference type="SMART" id="SM00507">
    <property type="entry name" value="HNHc"/>
    <property type="match status" value="1"/>
</dbReference>
<sequence>MAITIPVLEQSVVVFSQNYLPLCRVNIKRAIVLLLTNKAEPLVGYTENGWRVHSPSLIIDVPKHIRLKITSVERTWKVPPVNRREILRRDHHSCQYCGSRKHLTLDHVIPRSRGGSHTWDNVVAACERCNSRKGDRTPAEVGMQLRTKPKPPVHPAVAFAVSDAWRDSATQFWIDMQANLE</sequence>
<dbReference type="EMBL" id="AP018216">
    <property type="protein sequence ID" value="BAY71826.1"/>
    <property type="molecule type" value="Genomic_DNA"/>
</dbReference>
<proteinExistence type="predicted"/>
<evidence type="ECO:0000313" key="3">
    <source>
        <dbReference type="Proteomes" id="UP000217507"/>
    </source>
</evidence>
<dbReference type="Gene3D" id="1.10.30.50">
    <property type="match status" value="1"/>
</dbReference>
<dbReference type="InterPro" id="IPR052892">
    <property type="entry name" value="NA-targeting_endonuclease"/>
</dbReference>
<dbReference type="CDD" id="cd00085">
    <property type="entry name" value="HNHc"/>
    <property type="match status" value="1"/>
</dbReference>
<name>A0A1Z4KS47_ANAVA</name>
<dbReference type="InterPro" id="IPR029471">
    <property type="entry name" value="HNH_5"/>
</dbReference>
<dbReference type="AlphaFoldDB" id="A0A1Z4KS47"/>
<dbReference type="PANTHER" id="PTHR33877">
    <property type="entry name" value="SLL1193 PROTEIN"/>
    <property type="match status" value="1"/>
</dbReference>
<evidence type="ECO:0000313" key="2">
    <source>
        <dbReference type="EMBL" id="BAY71826.1"/>
    </source>
</evidence>
<dbReference type="PANTHER" id="PTHR33877:SF2">
    <property type="entry name" value="OS07G0170200 PROTEIN"/>
    <property type="match status" value="1"/>
</dbReference>